<dbReference type="CDD" id="cd02440">
    <property type="entry name" value="AdoMet_MTases"/>
    <property type="match status" value="1"/>
</dbReference>
<dbReference type="InterPro" id="IPR041698">
    <property type="entry name" value="Methyltransf_25"/>
</dbReference>
<keyword evidence="5" id="KW-1185">Reference proteome</keyword>
<dbReference type="AlphaFoldDB" id="A0A4V2E2T1"/>
<reference evidence="4 5" key="1">
    <citation type="submission" date="2018-11" db="EMBL/GenBank/DDBJ databases">
        <title>Whole genome sequencing of an environmental sample.</title>
        <authorList>
            <person name="Sarangi A.N."/>
            <person name="Singh D."/>
            <person name="Tripathy S."/>
        </authorList>
    </citation>
    <scope>NUCLEOTIDE SEQUENCE [LARGE SCALE GENOMIC DNA]</scope>
    <source>
        <strain evidence="4 5">Lakshadweep</strain>
    </source>
</reference>
<protein>
    <submittedName>
        <fullName evidence="4">Class I SAM-dependent methyltransferase</fullName>
    </submittedName>
</protein>
<gene>
    <name evidence="4" type="ORF">DYY88_13090</name>
</gene>
<organism evidence="4 5">
    <name type="scientific">Leptolyngbya iicbica LK</name>
    <dbReference type="NCBI Taxonomy" id="2294035"/>
    <lineage>
        <taxon>Bacteria</taxon>
        <taxon>Bacillati</taxon>
        <taxon>Cyanobacteriota</taxon>
        <taxon>Cyanophyceae</taxon>
        <taxon>Leptolyngbyales</taxon>
        <taxon>Leptolyngbyaceae</taxon>
        <taxon>Leptolyngbya group</taxon>
        <taxon>Leptolyngbya</taxon>
        <taxon>Leptolyngbya iicbica</taxon>
    </lineage>
</organism>
<dbReference type="SUPFAM" id="SSF53335">
    <property type="entry name" value="S-adenosyl-L-methionine-dependent methyltransferases"/>
    <property type="match status" value="1"/>
</dbReference>
<keyword evidence="2" id="KW-0732">Signal</keyword>
<evidence type="ECO:0000259" key="3">
    <source>
        <dbReference type="Pfam" id="PF13649"/>
    </source>
</evidence>
<accession>A0A4V2E2T1</accession>
<name>A0A4V2E2T1_9CYAN</name>
<dbReference type="GO" id="GO:0008168">
    <property type="term" value="F:methyltransferase activity"/>
    <property type="evidence" value="ECO:0007669"/>
    <property type="project" value="UniProtKB-KW"/>
</dbReference>
<evidence type="ECO:0000256" key="2">
    <source>
        <dbReference type="SAM" id="SignalP"/>
    </source>
</evidence>
<dbReference type="PANTHER" id="PTHR43861">
    <property type="entry name" value="TRANS-ACONITATE 2-METHYLTRANSFERASE-RELATED"/>
    <property type="match status" value="1"/>
</dbReference>
<comment type="caution">
    <text evidence="4">The sequence shown here is derived from an EMBL/GenBank/DDBJ whole genome shotgun (WGS) entry which is preliminary data.</text>
</comment>
<dbReference type="Proteomes" id="UP000292459">
    <property type="component" value="Unassembled WGS sequence"/>
</dbReference>
<dbReference type="OrthoDB" id="9784101at2"/>
<feature type="domain" description="Methyltransferase" evidence="3">
    <location>
        <begin position="94"/>
        <end position="188"/>
    </location>
</feature>
<dbReference type="GO" id="GO:0032259">
    <property type="term" value="P:methylation"/>
    <property type="evidence" value="ECO:0007669"/>
    <property type="project" value="UniProtKB-KW"/>
</dbReference>
<evidence type="ECO:0000313" key="4">
    <source>
        <dbReference type="EMBL" id="RZM79636.1"/>
    </source>
</evidence>
<feature type="signal peptide" evidence="2">
    <location>
        <begin position="1"/>
        <end position="23"/>
    </location>
</feature>
<sequence length="257" mass="29006">MNCRLQMSFRWVVLCCCCLSLWACQGSPFNQNDTSYRYQQPSQDGIGKVYMGREIAQVMGYEGAYWLERPSRELQEHPQLVVDLLDLEPDAIAADIGAGSGYMTQRLAQAVPNGKVFAVDVQPEMIDLLNQRIVEEDLTAIEPVLGTTADPKLPPNSIDLALMVDAYHEFEYPREMMEHLWTALRPGGQVVLAEYRAENPLVMIKRLHKMSEAQVKRELTAIGFEWLKTEESLPQQHLLFFSKPMAAESTTAPAPTT</sequence>
<keyword evidence="1 4" id="KW-0808">Transferase</keyword>
<feature type="chain" id="PRO_5020228945" evidence="2">
    <location>
        <begin position="24"/>
        <end position="257"/>
    </location>
</feature>
<keyword evidence="4" id="KW-0489">Methyltransferase</keyword>
<proteinExistence type="predicted"/>
<evidence type="ECO:0000313" key="5">
    <source>
        <dbReference type="Proteomes" id="UP000292459"/>
    </source>
</evidence>
<dbReference type="RefSeq" id="WP_052288471.1">
    <property type="nucleotide sequence ID" value="NZ_QVFV01000002.1"/>
</dbReference>
<dbReference type="Gene3D" id="3.40.50.150">
    <property type="entry name" value="Vaccinia Virus protein VP39"/>
    <property type="match status" value="1"/>
</dbReference>
<dbReference type="EMBL" id="QVFV01000002">
    <property type="protein sequence ID" value="RZM79636.1"/>
    <property type="molecule type" value="Genomic_DNA"/>
</dbReference>
<dbReference type="PANTHER" id="PTHR43861:SF3">
    <property type="entry name" value="PUTATIVE (AFU_ORTHOLOGUE AFUA_2G14390)-RELATED"/>
    <property type="match status" value="1"/>
</dbReference>
<dbReference type="InterPro" id="IPR029063">
    <property type="entry name" value="SAM-dependent_MTases_sf"/>
</dbReference>
<dbReference type="Pfam" id="PF13649">
    <property type="entry name" value="Methyltransf_25"/>
    <property type="match status" value="1"/>
</dbReference>
<evidence type="ECO:0000256" key="1">
    <source>
        <dbReference type="ARBA" id="ARBA00022679"/>
    </source>
</evidence>